<accession>A0A392TTS9</accession>
<sequence>GEFELLVGLNTSRDPRGSLGNDGLVVVDDDVDDDDDGDFFRSI</sequence>
<reference evidence="1 2" key="1">
    <citation type="journal article" date="2018" name="Front. Plant Sci.">
        <title>Red Clover (Trifolium pratense) and Zigzag Clover (T. medium) - A Picture of Genomic Similarities and Differences.</title>
        <authorList>
            <person name="Dluhosova J."/>
            <person name="Istvanek J."/>
            <person name="Nedelnik J."/>
            <person name="Repkova J."/>
        </authorList>
    </citation>
    <scope>NUCLEOTIDE SEQUENCE [LARGE SCALE GENOMIC DNA]</scope>
    <source>
        <strain evidence="2">cv. 10/8</strain>
        <tissue evidence="1">Leaf</tissue>
    </source>
</reference>
<keyword evidence="2" id="KW-1185">Reference proteome</keyword>
<proteinExistence type="predicted"/>
<dbReference type="Proteomes" id="UP000265520">
    <property type="component" value="Unassembled WGS sequence"/>
</dbReference>
<organism evidence="1 2">
    <name type="scientific">Trifolium medium</name>
    <dbReference type="NCBI Taxonomy" id="97028"/>
    <lineage>
        <taxon>Eukaryota</taxon>
        <taxon>Viridiplantae</taxon>
        <taxon>Streptophyta</taxon>
        <taxon>Embryophyta</taxon>
        <taxon>Tracheophyta</taxon>
        <taxon>Spermatophyta</taxon>
        <taxon>Magnoliopsida</taxon>
        <taxon>eudicotyledons</taxon>
        <taxon>Gunneridae</taxon>
        <taxon>Pentapetalae</taxon>
        <taxon>rosids</taxon>
        <taxon>fabids</taxon>
        <taxon>Fabales</taxon>
        <taxon>Fabaceae</taxon>
        <taxon>Papilionoideae</taxon>
        <taxon>50 kb inversion clade</taxon>
        <taxon>NPAAA clade</taxon>
        <taxon>Hologalegina</taxon>
        <taxon>IRL clade</taxon>
        <taxon>Trifolieae</taxon>
        <taxon>Trifolium</taxon>
    </lineage>
</organism>
<evidence type="ECO:0000313" key="2">
    <source>
        <dbReference type="Proteomes" id="UP000265520"/>
    </source>
</evidence>
<dbReference type="AlphaFoldDB" id="A0A392TTS9"/>
<protein>
    <submittedName>
        <fullName evidence="1">Uncharacterized protein</fullName>
    </submittedName>
</protein>
<dbReference type="EMBL" id="LXQA010653258">
    <property type="protein sequence ID" value="MCI64318.1"/>
    <property type="molecule type" value="Genomic_DNA"/>
</dbReference>
<comment type="caution">
    <text evidence="1">The sequence shown here is derived from an EMBL/GenBank/DDBJ whole genome shotgun (WGS) entry which is preliminary data.</text>
</comment>
<evidence type="ECO:0000313" key="1">
    <source>
        <dbReference type="EMBL" id="MCI64318.1"/>
    </source>
</evidence>
<name>A0A392TTS9_9FABA</name>
<feature type="non-terminal residue" evidence="1">
    <location>
        <position position="1"/>
    </location>
</feature>